<dbReference type="InterPro" id="IPR006050">
    <property type="entry name" value="DNA_photolyase_N"/>
</dbReference>
<organism evidence="16 17">
    <name type="scientific">Leucothrix arctica</name>
    <dbReference type="NCBI Taxonomy" id="1481894"/>
    <lineage>
        <taxon>Bacteria</taxon>
        <taxon>Pseudomonadati</taxon>
        <taxon>Pseudomonadota</taxon>
        <taxon>Gammaproteobacteria</taxon>
        <taxon>Thiotrichales</taxon>
        <taxon>Thiotrichaceae</taxon>
        <taxon>Leucothrix</taxon>
    </lineage>
</organism>
<dbReference type="Gene3D" id="3.40.50.620">
    <property type="entry name" value="HUPs"/>
    <property type="match status" value="1"/>
</dbReference>
<dbReference type="PRINTS" id="PR00147">
    <property type="entry name" value="DNAPHOTLYASE"/>
</dbReference>
<dbReference type="InterPro" id="IPR036155">
    <property type="entry name" value="Crypto/Photolyase_N_sf"/>
</dbReference>
<dbReference type="SUPFAM" id="SSF52425">
    <property type="entry name" value="Cryptochrome/photolyase, N-terminal domain"/>
    <property type="match status" value="1"/>
</dbReference>
<dbReference type="InterPro" id="IPR036134">
    <property type="entry name" value="Crypto/Photolyase_FAD-like_sf"/>
</dbReference>
<evidence type="ECO:0000259" key="15">
    <source>
        <dbReference type="PROSITE" id="PS51645"/>
    </source>
</evidence>
<keyword evidence="16" id="KW-0456">Lyase</keyword>
<dbReference type="Gene3D" id="1.25.40.80">
    <property type="match status" value="1"/>
</dbReference>
<proteinExistence type="inferred from homology"/>
<evidence type="ECO:0000256" key="5">
    <source>
        <dbReference type="ARBA" id="ARBA00022630"/>
    </source>
</evidence>
<dbReference type="GO" id="GO:0009416">
    <property type="term" value="P:response to light stimulus"/>
    <property type="evidence" value="ECO:0007669"/>
    <property type="project" value="TreeGrafter"/>
</dbReference>
<name>A0A317C665_9GAMM</name>
<evidence type="ECO:0000256" key="1">
    <source>
        <dbReference type="ARBA" id="ARBA00001932"/>
    </source>
</evidence>
<comment type="similarity">
    <text evidence="14">Belongs to the DNA photolyase family.</text>
</comment>
<protein>
    <recommendedName>
        <fullName evidence="4">Deoxyribodipyrimidine photo-lyase</fullName>
        <ecNumber evidence="3">4.1.99.3</ecNumber>
    </recommendedName>
    <alternativeName>
        <fullName evidence="8">DNA photolyase</fullName>
    </alternativeName>
    <alternativeName>
        <fullName evidence="11">Photoreactivating enzyme</fullName>
    </alternativeName>
</protein>
<comment type="caution">
    <text evidence="16">The sequence shown here is derived from an EMBL/GenBank/DDBJ whole genome shotgun (WGS) entry which is preliminary data.</text>
</comment>
<dbReference type="RefSeq" id="WP_109824706.1">
    <property type="nucleotide sequence ID" value="NZ_QGKL01000041.1"/>
</dbReference>
<dbReference type="InterPro" id="IPR014729">
    <property type="entry name" value="Rossmann-like_a/b/a_fold"/>
</dbReference>
<sequence length="480" mass="55214">MTTAIFWFRQDLRLSDNPGFLAACEDYDQLIPIFIDDNGHLKSQLGEASRAWLHHSLESLNKQLTTFDSELLLFKGVALDVINDICQKTDIDAVIWNRCYEPEAIERDSNIKAALKAQSIHAQSENALLFFEPWQVLKKDGTPYRVYTPYWRQVAQLGLEQPPVSTPSKIPTLPTASLSNVTLKSLDLLPNKPWPADMLSYWKIGELAAQNTLTEFLARSGGVDYKNKRDLPAVVGTSQLSPHLHFGEISPRQIVWQTLQETPLHELDGGTETFIKEVIWREFAYYIMYHFPDTQHEAMYPQFKNFPWLEDVSENLEKWQKGQTGYPIIDAGMRELYATGWMHNRVRMIVASFLCKNLLINWQLGEAWFRDILVDADLASNTLGWQWSSGCGADASPYFRVFNPVTQSKKFDKEGEYIRRWVPELKDLDNKSIHEPWLASSVVRSRLDYPEPMVDLAATRLRALDAYSHVKKQKELLQEG</sequence>
<evidence type="ECO:0000256" key="10">
    <source>
        <dbReference type="ARBA" id="ARBA00059220"/>
    </source>
</evidence>
<dbReference type="PROSITE" id="PS51645">
    <property type="entry name" value="PHR_CRY_ALPHA_BETA"/>
    <property type="match status" value="1"/>
</dbReference>
<dbReference type="GO" id="GO:0003677">
    <property type="term" value="F:DNA binding"/>
    <property type="evidence" value="ECO:0007669"/>
    <property type="project" value="TreeGrafter"/>
</dbReference>
<dbReference type="GO" id="GO:0071949">
    <property type="term" value="F:FAD binding"/>
    <property type="evidence" value="ECO:0007669"/>
    <property type="project" value="TreeGrafter"/>
</dbReference>
<dbReference type="InterPro" id="IPR005101">
    <property type="entry name" value="Cryptochr/Photolyase_FAD-bd"/>
</dbReference>
<feature type="binding site" evidence="12">
    <location>
        <begin position="237"/>
        <end position="241"/>
    </location>
    <ligand>
        <name>FAD</name>
        <dbReference type="ChEBI" id="CHEBI:57692"/>
    </ligand>
</feature>
<keyword evidence="17" id="KW-1185">Reference proteome</keyword>
<dbReference type="FunFam" id="1.10.579.10:FF:000003">
    <property type="entry name" value="Deoxyribodipyrimidine photo-lyase"/>
    <property type="match status" value="1"/>
</dbReference>
<dbReference type="Proteomes" id="UP000245506">
    <property type="component" value="Unassembled WGS sequence"/>
</dbReference>
<dbReference type="EC" id="4.1.99.3" evidence="3"/>
<dbReference type="GO" id="GO:0003904">
    <property type="term" value="F:deoxyribodipyrimidine photo-lyase activity"/>
    <property type="evidence" value="ECO:0007669"/>
    <property type="project" value="UniProtKB-EC"/>
</dbReference>
<evidence type="ECO:0000256" key="14">
    <source>
        <dbReference type="RuleBase" id="RU004182"/>
    </source>
</evidence>
<dbReference type="SUPFAM" id="SSF48173">
    <property type="entry name" value="Cryptochrome/photolyase FAD-binding domain"/>
    <property type="match status" value="1"/>
</dbReference>
<dbReference type="PANTHER" id="PTHR11455">
    <property type="entry name" value="CRYPTOCHROME"/>
    <property type="match status" value="1"/>
</dbReference>
<dbReference type="Pfam" id="PF00875">
    <property type="entry name" value="DNA_photolyase"/>
    <property type="match status" value="1"/>
</dbReference>
<keyword evidence="5 12" id="KW-0285">Flavoprotein</keyword>
<evidence type="ECO:0000256" key="8">
    <source>
        <dbReference type="ARBA" id="ARBA00031671"/>
    </source>
</evidence>
<dbReference type="EMBL" id="QGKL01000041">
    <property type="protein sequence ID" value="PWQ94104.1"/>
    <property type="molecule type" value="Genomic_DNA"/>
</dbReference>
<feature type="binding site" evidence="12">
    <location>
        <begin position="375"/>
        <end position="377"/>
    </location>
    <ligand>
        <name>FAD</name>
        <dbReference type="ChEBI" id="CHEBI:57692"/>
    </ligand>
</feature>
<feature type="site" description="Electron transfer via tryptophanyl radical" evidence="13">
    <location>
        <position position="385"/>
    </location>
</feature>
<feature type="site" description="Electron transfer via tryptophanyl radical" evidence="13">
    <location>
        <position position="362"/>
    </location>
</feature>
<feature type="domain" description="Photolyase/cryptochrome alpha/beta" evidence="15">
    <location>
        <begin position="2"/>
        <end position="130"/>
    </location>
</feature>
<feature type="site" description="Electron transfer via tryptophanyl radical" evidence="13">
    <location>
        <position position="308"/>
    </location>
</feature>
<evidence type="ECO:0000256" key="2">
    <source>
        <dbReference type="ARBA" id="ARBA00005862"/>
    </source>
</evidence>
<comment type="cofactor">
    <cofactor evidence="1">
        <name>(6R)-5,10-methylene-5,6,7,8-tetrahydrofolate</name>
        <dbReference type="ChEBI" id="CHEBI:15636"/>
    </cofactor>
</comment>
<dbReference type="PANTHER" id="PTHR11455:SF9">
    <property type="entry name" value="CRYPTOCHROME CIRCADIAN CLOCK 5 ISOFORM X1"/>
    <property type="match status" value="1"/>
</dbReference>
<evidence type="ECO:0000313" key="16">
    <source>
        <dbReference type="EMBL" id="PWQ94104.1"/>
    </source>
</evidence>
<comment type="similarity">
    <text evidence="2">Belongs to the DNA photolyase class-1 family.</text>
</comment>
<evidence type="ECO:0000256" key="7">
    <source>
        <dbReference type="ARBA" id="ARBA00022991"/>
    </source>
</evidence>
<evidence type="ECO:0000256" key="12">
    <source>
        <dbReference type="PIRSR" id="PIRSR602081-1"/>
    </source>
</evidence>
<keyword evidence="6 12" id="KW-0274">FAD</keyword>
<evidence type="ECO:0000256" key="11">
    <source>
        <dbReference type="ARBA" id="ARBA00083107"/>
    </source>
</evidence>
<comment type="function">
    <text evidence="10">Involved in repair of UV radiation-induced DNA damage. Catalyzes the light-dependent monomerization (300-600 nm) of cyclobutyl pyrimidine dimers (in cis-syn configuration), which are formed between adjacent bases on the same DNA strand upon exposure to ultraviolet radiation.</text>
</comment>
<evidence type="ECO:0000256" key="6">
    <source>
        <dbReference type="ARBA" id="ARBA00022827"/>
    </source>
</evidence>
<reference evidence="16 17" key="1">
    <citation type="submission" date="2018-05" db="EMBL/GenBank/DDBJ databases">
        <title>Leucothrix arctica sp. nov., isolated from Arctic seawater.</title>
        <authorList>
            <person name="Choi A."/>
            <person name="Baek K."/>
        </authorList>
    </citation>
    <scope>NUCLEOTIDE SEQUENCE [LARGE SCALE GENOMIC DNA]</scope>
    <source>
        <strain evidence="16 17">IMCC9719</strain>
    </source>
</reference>
<evidence type="ECO:0000256" key="9">
    <source>
        <dbReference type="ARBA" id="ARBA00033999"/>
    </source>
</evidence>
<comment type="cofactor">
    <cofactor evidence="12">
        <name>FAD</name>
        <dbReference type="ChEBI" id="CHEBI:57692"/>
    </cofactor>
    <text evidence="12">Binds 1 FAD per subunit.</text>
</comment>
<dbReference type="PROSITE" id="PS00394">
    <property type="entry name" value="DNA_PHOTOLYASES_1_1"/>
    <property type="match status" value="1"/>
</dbReference>
<evidence type="ECO:0000256" key="3">
    <source>
        <dbReference type="ARBA" id="ARBA00013149"/>
    </source>
</evidence>
<feature type="binding site" evidence="12">
    <location>
        <position position="274"/>
    </location>
    <ligand>
        <name>FAD</name>
        <dbReference type="ChEBI" id="CHEBI:57692"/>
    </ligand>
</feature>
<evidence type="ECO:0000256" key="13">
    <source>
        <dbReference type="PIRSR" id="PIRSR602081-2"/>
    </source>
</evidence>
<dbReference type="PROSITE" id="PS00691">
    <property type="entry name" value="DNA_PHOTOLYASES_1_2"/>
    <property type="match status" value="1"/>
</dbReference>
<dbReference type="InterPro" id="IPR002081">
    <property type="entry name" value="Cryptochrome/DNA_photolyase_1"/>
</dbReference>
<feature type="binding site" evidence="12">
    <location>
        <position position="225"/>
    </location>
    <ligand>
        <name>FAD</name>
        <dbReference type="ChEBI" id="CHEBI:57692"/>
    </ligand>
</feature>
<dbReference type="InterPro" id="IPR018394">
    <property type="entry name" value="DNA_photolyase_1_CS_C"/>
</dbReference>
<dbReference type="Gene3D" id="1.10.579.10">
    <property type="entry name" value="DNA Cyclobutane Dipyrimidine Photolyase, subunit A, domain 3"/>
    <property type="match status" value="1"/>
</dbReference>
<gene>
    <name evidence="16" type="ORF">DKT75_16320</name>
</gene>
<accession>A0A317C665</accession>
<comment type="catalytic activity">
    <reaction evidence="9">
        <text>cyclobutadipyrimidine (in DNA) = 2 pyrimidine residues (in DNA).</text>
        <dbReference type="EC" id="4.1.99.3"/>
    </reaction>
</comment>
<evidence type="ECO:0000256" key="4">
    <source>
        <dbReference type="ARBA" id="ARBA00014046"/>
    </source>
</evidence>
<dbReference type="OrthoDB" id="9772484at2"/>
<keyword evidence="7 14" id="KW-0157">Chromophore</keyword>
<dbReference type="Pfam" id="PF03441">
    <property type="entry name" value="FAD_binding_7"/>
    <property type="match status" value="1"/>
</dbReference>
<dbReference type="AlphaFoldDB" id="A0A317C665"/>
<evidence type="ECO:0000313" key="17">
    <source>
        <dbReference type="Proteomes" id="UP000245506"/>
    </source>
</evidence>
<dbReference type="GO" id="GO:0000719">
    <property type="term" value="P:photoreactive repair"/>
    <property type="evidence" value="ECO:0007669"/>
    <property type="project" value="UniProtKB-ARBA"/>
</dbReference>